<organism evidence="2 3">
    <name type="scientific">Anaerocolumna aminovalerica</name>
    <dbReference type="NCBI Taxonomy" id="1527"/>
    <lineage>
        <taxon>Bacteria</taxon>
        <taxon>Bacillati</taxon>
        <taxon>Bacillota</taxon>
        <taxon>Clostridia</taxon>
        <taxon>Lachnospirales</taxon>
        <taxon>Lachnospiraceae</taxon>
        <taxon>Anaerocolumna</taxon>
    </lineage>
</organism>
<dbReference type="SMART" id="SM01012">
    <property type="entry name" value="ANTAR"/>
    <property type="match status" value="1"/>
</dbReference>
<dbReference type="Gene3D" id="1.10.10.10">
    <property type="entry name" value="Winged helix-like DNA-binding domain superfamily/Winged helix DNA-binding domain"/>
    <property type="match status" value="1"/>
</dbReference>
<dbReference type="EMBL" id="FOWD01000002">
    <property type="protein sequence ID" value="SFN80960.1"/>
    <property type="molecule type" value="Genomic_DNA"/>
</dbReference>
<dbReference type="Pfam" id="PF03861">
    <property type="entry name" value="ANTAR"/>
    <property type="match status" value="1"/>
</dbReference>
<accession>A0A1I5C1Q3</accession>
<dbReference type="InterPro" id="IPR005561">
    <property type="entry name" value="ANTAR"/>
</dbReference>
<evidence type="ECO:0000313" key="3">
    <source>
        <dbReference type="Proteomes" id="UP000198806"/>
    </source>
</evidence>
<feature type="domain" description="ANTAR" evidence="1">
    <location>
        <begin position="114"/>
        <end position="175"/>
    </location>
</feature>
<dbReference type="STRING" id="1527.SAMN04489757_10274"/>
<gene>
    <name evidence="2" type="ORF">SAMN04489757_10274</name>
</gene>
<dbReference type="InterPro" id="IPR036388">
    <property type="entry name" value="WH-like_DNA-bd_sf"/>
</dbReference>
<dbReference type="GO" id="GO:0003723">
    <property type="term" value="F:RNA binding"/>
    <property type="evidence" value="ECO:0007669"/>
    <property type="project" value="InterPro"/>
</dbReference>
<dbReference type="AlphaFoldDB" id="A0A1I5C1Q3"/>
<proteinExistence type="predicted"/>
<name>A0A1I5C1Q3_9FIRM</name>
<dbReference type="RefSeq" id="WP_091683907.1">
    <property type="nucleotide sequence ID" value="NZ_BAABFM010000017.1"/>
</dbReference>
<dbReference type="OrthoDB" id="9808843at2"/>
<protein>
    <submittedName>
        <fullName evidence="2">Response regulator NasT</fullName>
    </submittedName>
</protein>
<evidence type="ECO:0000259" key="1">
    <source>
        <dbReference type="PROSITE" id="PS50921"/>
    </source>
</evidence>
<dbReference type="Proteomes" id="UP000198806">
    <property type="component" value="Unassembled WGS sequence"/>
</dbReference>
<evidence type="ECO:0000313" key="2">
    <source>
        <dbReference type="EMBL" id="SFN80960.1"/>
    </source>
</evidence>
<sequence>MLSIIVAFPKIDDAKSIKNTLIKNGFEVNSTCTTGAQVISITDQLDGGIVISGYRLSDMYYNELNNYLPKGFEMLLIASPTKLAESKESNIVCLKMPLKINDLLNTLQMMTYNYTRRKRKEKQKGRTEEEKAAINKAKQVLMVRNNMTEEEAHRYIQKNSMDSGINMVEMAEMILNLL</sequence>
<keyword evidence="3" id="KW-1185">Reference proteome</keyword>
<dbReference type="InterPro" id="IPR011006">
    <property type="entry name" value="CheY-like_superfamily"/>
</dbReference>
<dbReference type="PROSITE" id="PS50921">
    <property type="entry name" value="ANTAR"/>
    <property type="match status" value="1"/>
</dbReference>
<dbReference type="SUPFAM" id="SSF52172">
    <property type="entry name" value="CheY-like"/>
    <property type="match status" value="1"/>
</dbReference>
<reference evidence="2 3" key="1">
    <citation type="submission" date="2016-10" db="EMBL/GenBank/DDBJ databases">
        <authorList>
            <person name="de Groot N.N."/>
        </authorList>
    </citation>
    <scope>NUCLEOTIDE SEQUENCE [LARGE SCALE GENOMIC DNA]</scope>
    <source>
        <strain evidence="2 3">DSM 1283</strain>
    </source>
</reference>